<dbReference type="EnsemblPlants" id="ONIVA02G39020.3">
    <property type="protein sequence ID" value="ONIVA02G39020.3"/>
    <property type="gene ID" value="ONIVA02G39020"/>
</dbReference>
<evidence type="ECO:0000313" key="3">
    <source>
        <dbReference type="Proteomes" id="UP000006591"/>
    </source>
</evidence>
<reference evidence="2" key="2">
    <citation type="submission" date="2018-04" db="EMBL/GenBank/DDBJ databases">
        <title>OnivRS2 (Oryza nivara Reference Sequence Version 2).</title>
        <authorList>
            <person name="Zhang J."/>
            <person name="Kudrna D."/>
            <person name="Lee S."/>
            <person name="Talag J."/>
            <person name="Rajasekar S."/>
            <person name="Welchert J."/>
            <person name="Hsing Y.-I."/>
            <person name="Wing R.A."/>
        </authorList>
    </citation>
    <scope>NUCLEOTIDE SEQUENCE [LARGE SCALE GENOMIC DNA]</scope>
    <source>
        <strain evidence="2">SL10</strain>
    </source>
</reference>
<sequence>MLETGTFPGGAAQAVADGDRPPPRGFGGARIGRSSWRDAAPWPAVEGGCDLSTIGQAFQGFLLQFWALKARRVVGSAVLSWNSKRTQKGSENSVEQCPLQAVLKRGCYGYGTDLFFMPPPRKGVK</sequence>
<evidence type="ECO:0000256" key="1">
    <source>
        <dbReference type="SAM" id="MobiDB-lite"/>
    </source>
</evidence>
<evidence type="ECO:0000313" key="2">
    <source>
        <dbReference type="EnsemblPlants" id="ONIVA02G39020.3"/>
    </source>
</evidence>
<accession>A0A0E0GEG3</accession>
<proteinExistence type="predicted"/>
<dbReference type="AlphaFoldDB" id="A0A0E0GEG3"/>
<dbReference type="Gramene" id="ONIVA02G39020.3">
    <property type="protein sequence ID" value="ONIVA02G39020.3"/>
    <property type="gene ID" value="ONIVA02G39020"/>
</dbReference>
<reference evidence="2" key="1">
    <citation type="submission" date="2015-04" db="UniProtKB">
        <authorList>
            <consortium name="EnsemblPlants"/>
        </authorList>
    </citation>
    <scope>IDENTIFICATION</scope>
    <source>
        <strain evidence="2">SL10</strain>
    </source>
</reference>
<protein>
    <submittedName>
        <fullName evidence="2">Uncharacterized protein</fullName>
    </submittedName>
</protein>
<keyword evidence="3" id="KW-1185">Reference proteome</keyword>
<feature type="region of interest" description="Disordered" evidence="1">
    <location>
        <begin position="1"/>
        <end position="32"/>
    </location>
</feature>
<name>A0A0E0GEG3_ORYNI</name>
<dbReference type="HOGENOM" id="CLU_1996284_0_0_1"/>
<organism evidence="2">
    <name type="scientific">Oryza nivara</name>
    <name type="common">Indian wild rice</name>
    <name type="synonym">Oryza sativa f. spontanea</name>
    <dbReference type="NCBI Taxonomy" id="4536"/>
    <lineage>
        <taxon>Eukaryota</taxon>
        <taxon>Viridiplantae</taxon>
        <taxon>Streptophyta</taxon>
        <taxon>Embryophyta</taxon>
        <taxon>Tracheophyta</taxon>
        <taxon>Spermatophyta</taxon>
        <taxon>Magnoliopsida</taxon>
        <taxon>Liliopsida</taxon>
        <taxon>Poales</taxon>
        <taxon>Poaceae</taxon>
        <taxon>BOP clade</taxon>
        <taxon>Oryzoideae</taxon>
        <taxon>Oryzeae</taxon>
        <taxon>Oryzinae</taxon>
        <taxon>Oryza</taxon>
    </lineage>
</organism>
<dbReference type="Proteomes" id="UP000006591">
    <property type="component" value="Chromosome 2"/>
</dbReference>